<evidence type="ECO:0000256" key="2">
    <source>
        <dbReference type="SAM" id="Phobius"/>
    </source>
</evidence>
<reference evidence="3 4" key="1">
    <citation type="journal article" date="2013" name="Curr. Biol.">
        <title>The Genome of the Foraminiferan Reticulomyxa filosa.</title>
        <authorList>
            <person name="Glockner G."/>
            <person name="Hulsmann N."/>
            <person name="Schleicher M."/>
            <person name="Noegel A.A."/>
            <person name="Eichinger L."/>
            <person name="Gallinger C."/>
            <person name="Pawlowski J."/>
            <person name="Sierra R."/>
            <person name="Euteneuer U."/>
            <person name="Pillet L."/>
            <person name="Moustafa A."/>
            <person name="Platzer M."/>
            <person name="Groth M."/>
            <person name="Szafranski K."/>
            <person name="Schliwa M."/>
        </authorList>
    </citation>
    <scope>NUCLEOTIDE SEQUENCE [LARGE SCALE GENOMIC DNA]</scope>
</reference>
<dbReference type="Pfam" id="PF00995">
    <property type="entry name" value="Sec1"/>
    <property type="match status" value="1"/>
</dbReference>
<dbReference type="Gene3D" id="3.90.830.10">
    <property type="entry name" value="Syntaxin Binding Protein 1, Chain A, domain 2"/>
    <property type="match status" value="1"/>
</dbReference>
<keyword evidence="2" id="KW-0812">Transmembrane</keyword>
<dbReference type="Proteomes" id="UP000023152">
    <property type="component" value="Unassembled WGS sequence"/>
</dbReference>
<comment type="caution">
    <text evidence="3">The sequence shown here is derived from an EMBL/GenBank/DDBJ whole genome shotgun (WGS) entry which is preliminary data.</text>
</comment>
<dbReference type="InterPro" id="IPR001619">
    <property type="entry name" value="Sec1-like"/>
</dbReference>
<dbReference type="OMA" id="DIRIRIF"/>
<dbReference type="EMBL" id="ASPP01018209">
    <property type="protein sequence ID" value="ETO16481.1"/>
    <property type="molecule type" value="Genomic_DNA"/>
</dbReference>
<keyword evidence="2" id="KW-0472">Membrane</keyword>
<dbReference type="GO" id="GO:0016192">
    <property type="term" value="P:vesicle-mediated transport"/>
    <property type="evidence" value="ECO:0007669"/>
    <property type="project" value="InterPro"/>
</dbReference>
<keyword evidence="4" id="KW-1185">Reference proteome</keyword>
<gene>
    <name evidence="3" type="ORF">RFI_20859</name>
</gene>
<dbReference type="PANTHER" id="PTHR11679">
    <property type="entry name" value="VESICLE PROTEIN SORTING-ASSOCIATED"/>
    <property type="match status" value="1"/>
</dbReference>
<dbReference type="InterPro" id="IPR043127">
    <property type="entry name" value="Sec-1-like_dom3a"/>
</dbReference>
<dbReference type="AlphaFoldDB" id="X6MS39"/>
<accession>X6MS39</accession>
<dbReference type="InterPro" id="IPR036045">
    <property type="entry name" value="Sec1-like_sf"/>
</dbReference>
<evidence type="ECO:0000313" key="4">
    <source>
        <dbReference type="Proteomes" id="UP000023152"/>
    </source>
</evidence>
<evidence type="ECO:0000256" key="1">
    <source>
        <dbReference type="ARBA" id="ARBA00009884"/>
    </source>
</evidence>
<dbReference type="SUPFAM" id="SSF56815">
    <property type="entry name" value="Sec1/munc18-like (SM) proteins"/>
    <property type="match status" value="1"/>
</dbReference>
<evidence type="ECO:0000313" key="3">
    <source>
        <dbReference type="EMBL" id="ETO16481.1"/>
    </source>
</evidence>
<protein>
    <submittedName>
        <fullName evidence="3">Vacuolar protein sorting-associated protein</fullName>
    </submittedName>
</protein>
<dbReference type="OrthoDB" id="10266265at2759"/>
<keyword evidence="2" id="KW-1133">Transmembrane helix</keyword>
<comment type="similarity">
    <text evidence="1">Belongs to the STXBP/unc-18/SEC1 family.</text>
</comment>
<organism evidence="3 4">
    <name type="scientific">Reticulomyxa filosa</name>
    <dbReference type="NCBI Taxonomy" id="46433"/>
    <lineage>
        <taxon>Eukaryota</taxon>
        <taxon>Sar</taxon>
        <taxon>Rhizaria</taxon>
        <taxon>Retaria</taxon>
        <taxon>Foraminifera</taxon>
        <taxon>Monothalamids</taxon>
        <taxon>Reticulomyxidae</taxon>
        <taxon>Reticulomyxa</taxon>
    </lineage>
</organism>
<proteinExistence type="inferred from homology"/>
<dbReference type="Gene3D" id="3.40.50.1910">
    <property type="match status" value="1"/>
</dbReference>
<sequence length="373" mass="43653">MGQRAISNEKELFAWQESENKPLLLILDRKDDPVTPLLSQWTYQAMVHELLTITNSRVHLPSKTKEKEEEKKSIGEATIDVLCFLLLFICCCELYFTFLLSQMDIRIRIFSTPSPFFFLQRYHNATFCLSTPIDGLNVQEVVMNPFNDKFFEENLMKNYGEFAETTQRYVQQFAAKRKETCGLKTIEDMQKFVENYPEFLAEQGSVSKHLAVVHELRDVVARRKMMDISLLEQEMVCENKSTQHFNELEKHIKDASIQDFDKLRLALIYVLRYEHKLRDLLRQNCKFEGREVELLNSITKYFGTGSRSTPLFDDEKSNLIGKLTAFAKFKVSDVECVFTQHKPLLSRVIDDVMKNQLKLEQYPSISGKTFKER</sequence>
<dbReference type="InterPro" id="IPR027482">
    <property type="entry name" value="Sec1-like_dom2"/>
</dbReference>
<feature type="transmembrane region" description="Helical" evidence="2">
    <location>
        <begin position="81"/>
        <end position="100"/>
    </location>
</feature>
<name>X6MS39_RETFI</name>